<proteinExistence type="predicted"/>
<reference evidence="1 2" key="1">
    <citation type="submission" date="2018-08" db="EMBL/GenBank/DDBJ databases">
        <title>Fibrisoma montanum sp. nov., isolated from Danxia mountain soil.</title>
        <authorList>
            <person name="Huang Y."/>
        </authorList>
    </citation>
    <scope>NUCLEOTIDE SEQUENCE [LARGE SCALE GENOMIC DNA]</scope>
    <source>
        <strain evidence="1 2">HYT19</strain>
    </source>
</reference>
<name>A0A418M3R6_9BACT</name>
<dbReference type="AlphaFoldDB" id="A0A418M3R6"/>
<dbReference type="EMBL" id="QXED01000006">
    <property type="protein sequence ID" value="RIV20408.1"/>
    <property type="molecule type" value="Genomic_DNA"/>
</dbReference>
<keyword evidence="2" id="KW-1185">Reference proteome</keyword>
<protein>
    <submittedName>
        <fullName evidence="1">Uncharacterized protein</fullName>
    </submittedName>
</protein>
<gene>
    <name evidence="1" type="ORF">DYU11_20380</name>
</gene>
<organism evidence="1 2">
    <name type="scientific">Fibrisoma montanum</name>
    <dbReference type="NCBI Taxonomy" id="2305895"/>
    <lineage>
        <taxon>Bacteria</taxon>
        <taxon>Pseudomonadati</taxon>
        <taxon>Bacteroidota</taxon>
        <taxon>Cytophagia</taxon>
        <taxon>Cytophagales</taxon>
        <taxon>Spirosomataceae</taxon>
        <taxon>Fibrisoma</taxon>
    </lineage>
</organism>
<sequence length="192" mass="22396">MIFVISYTSPRWPNPLFLIWYTDTDEDSTDRLLTDQAGNMIATESIPELISTLQVQLTLPEQFIAWLTRIEGLEPSVAIIYDTQALAALIANKKVDLSTLERLVDWRNLFGDFAYQDEQNSYLLPYHDDPLLKQASDYYYNYDFWPRYNTKSKGQTVRWRRPPLEIDIALLLEKLLVTIDQFDARINLVKPG</sequence>
<comment type="caution">
    <text evidence="1">The sequence shown here is derived from an EMBL/GenBank/DDBJ whole genome shotgun (WGS) entry which is preliminary data.</text>
</comment>
<accession>A0A418M3R6</accession>
<dbReference type="Proteomes" id="UP000283523">
    <property type="component" value="Unassembled WGS sequence"/>
</dbReference>
<evidence type="ECO:0000313" key="2">
    <source>
        <dbReference type="Proteomes" id="UP000283523"/>
    </source>
</evidence>
<evidence type="ECO:0000313" key="1">
    <source>
        <dbReference type="EMBL" id="RIV20408.1"/>
    </source>
</evidence>